<dbReference type="InterPro" id="IPR043519">
    <property type="entry name" value="NT_sf"/>
</dbReference>
<dbReference type="CDD" id="cd00077">
    <property type="entry name" value="HDc"/>
    <property type="match status" value="1"/>
</dbReference>
<dbReference type="AlphaFoldDB" id="A0A222FKE3"/>
<evidence type="ECO:0000256" key="4">
    <source>
        <dbReference type="ARBA" id="ARBA00022801"/>
    </source>
</evidence>
<dbReference type="InterPro" id="IPR010043">
    <property type="entry name" value="UTase/UR"/>
</dbReference>
<dbReference type="Gene3D" id="3.30.460.10">
    <property type="entry name" value="Beta Polymerase, domain 2"/>
    <property type="match status" value="1"/>
</dbReference>
<dbReference type="GO" id="GO:0008893">
    <property type="term" value="F:guanosine-3',5'-bis(diphosphate) 3'-diphosphatase activity"/>
    <property type="evidence" value="ECO:0007669"/>
    <property type="project" value="UniProtKB-EC"/>
</dbReference>
<dbReference type="PROSITE" id="PS51831">
    <property type="entry name" value="HD"/>
    <property type="match status" value="1"/>
</dbReference>
<evidence type="ECO:0000256" key="6">
    <source>
        <dbReference type="ARBA" id="ARBA00023268"/>
    </source>
</evidence>
<keyword evidence="3" id="KW-0677">Repeat</keyword>
<evidence type="ECO:0000256" key="2">
    <source>
        <dbReference type="ARBA" id="ARBA00022695"/>
    </source>
</evidence>
<comment type="catalytic activity">
    <reaction evidence="7">
        <text>guanosine 3',5'-bis(diphosphate) + H2O = GDP + diphosphate + H(+)</text>
        <dbReference type="Rhea" id="RHEA:14253"/>
        <dbReference type="ChEBI" id="CHEBI:15377"/>
        <dbReference type="ChEBI" id="CHEBI:15378"/>
        <dbReference type="ChEBI" id="CHEBI:33019"/>
        <dbReference type="ChEBI" id="CHEBI:58189"/>
        <dbReference type="ChEBI" id="CHEBI:77828"/>
        <dbReference type="EC" id="3.1.7.2"/>
    </reaction>
</comment>
<evidence type="ECO:0000256" key="7">
    <source>
        <dbReference type="ARBA" id="ARBA00047968"/>
    </source>
</evidence>
<dbReference type="CDD" id="cd04900">
    <property type="entry name" value="ACT_UUR-like_1"/>
    <property type="match status" value="1"/>
</dbReference>
<feature type="region of interest" description="Uridylyltransferase" evidence="8">
    <location>
        <begin position="1"/>
        <end position="344"/>
    </location>
</feature>
<dbReference type="PIRSF" id="PIRSF006288">
    <property type="entry name" value="PII_uridyltransf"/>
    <property type="match status" value="1"/>
</dbReference>
<evidence type="ECO:0000256" key="3">
    <source>
        <dbReference type="ARBA" id="ARBA00022737"/>
    </source>
</evidence>
<accession>A0A222FKE3</accession>
<name>A0A222FKE3_9GAMM</name>
<dbReference type="InterPro" id="IPR006674">
    <property type="entry name" value="HD_domain"/>
</dbReference>
<dbReference type="RefSeq" id="WP_094060430.1">
    <property type="nucleotide sequence ID" value="NZ_CP022530.1"/>
</dbReference>
<dbReference type="CDD" id="cd05401">
    <property type="entry name" value="NT_GlnE_GlnD_like"/>
    <property type="match status" value="1"/>
</dbReference>
<dbReference type="NCBIfam" id="TIGR01693">
    <property type="entry name" value="UTase_glnD"/>
    <property type="match status" value="1"/>
</dbReference>
<dbReference type="Pfam" id="PF01909">
    <property type="entry name" value="NTP_transf_2"/>
    <property type="match status" value="1"/>
</dbReference>
<comment type="catalytic activity">
    <reaction evidence="8">
        <text>[protein-PII]-L-tyrosine + UTP = [protein-PII]-uridylyl-L-tyrosine + diphosphate</text>
        <dbReference type="Rhea" id="RHEA:13673"/>
        <dbReference type="Rhea" id="RHEA-COMP:12147"/>
        <dbReference type="Rhea" id="RHEA-COMP:12148"/>
        <dbReference type="ChEBI" id="CHEBI:33019"/>
        <dbReference type="ChEBI" id="CHEBI:46398"/>
        <dbReference type="ChEBI" id="CHEBI:46858"/>
        <dbReference type="ChEBI" id="CHEBI:90602"/>
        <dbReference type="EC" id="2.7.7.59"/>
    </reaction>
</comment>
<keyword evidence="5 8" id="KW-0460">Magnesium</keyword>
<feature type="domain" description="HD" evidence="10">
    <location>
        <begin position="463"/>
        <end position="585"/>
    </location>
</feature>
<dbReference type="GO" id="GO:0006808">
    <property type="term" value="P:regulation of nitrogen utilization"/>
    <property type="evidence" value="ECO:0007669"/>
    <property type="project" value="UniProtKB-UniRule"/>
</dbReference>
<dbReference type="Gene3D" id="1.20.120.330">
    <property type="entry name" value="Nucleotidyltransferases domain 2"/>
    <property type="match status" value="1"/>
</dbReference>
<dbReference type="CDD" id="cd04899">
    <property type="entry name" value="ACT_ACR-UUR-like_2"/>
    <property type="match status" value="1"/>
</dbReference>
<gene>
    <name evidence="8 11" type="primary">glnD</name>
    <name evidence="11" type="ORF">CHH28_11440</name>
</gene>
<dbReference type="Pfam" id="PF08335">
    <property type="entry name" value="GlnD_UR_UTase"/>
    <property type="match status" value="1"/>
</dbReference>
<comment type="similarity">
    <text evidence="8">Belongs to the GlnD family.</text>
</comment>
<dbReference type="InterPro" id="IPR045865">
    <property type="entry name" value="ACT-like_dom_sf"/>
</dbReference>
<dbReference type="EC" id="3.1.4.-" evidence="8"/>
<dbReference type="SMART" id="SM00471">
    <property type="entry name" value="HDc"/>
    <property type="match status" value="1"/>
</dbReference>
<keyword evidence="4 8" id="KW-0378">Hydrolase</keyword>
<evidence type="ECO:0000259" key="10">
    <source>
        <dbReference type="PROSITE" id="PS51831"/>
    </source>
</evidence>
<dbReference type="SUPFAM" id="SSF81301">
    <property type="entry name" value="Nucleotidyltransferase"/>
    <property type="match status" value="1"/>
</dbReference>
<dbReference type="OrthoDB" id="9758038at2"/>
<dbReference type="GO" id="GO:0008773">
    <property type="term" value="F:[protein-PII] uridylyltransferase activity"/>
    <property type="evidence" value="ECO:0007669"/>
    <property type="project" value="UniProtKB-UniRule"/>
</dbReference>
<evidence type="ECO:0000256" key="1">
    <source>
        <dbReference type="ARBA" id="ARBA00022679"/>
    </source>
</evidence>
<protein>
    <recommendedName>
        <fullName evidence="8">Bifunctional uridylyltransferase/uridylyl-removing enzyme</fullName>
        <shortName evidence="8">UTase/UR</shortName>
    </recommendedName>
    <alternativeName>
        <fullName evidence="8">Bifunctional [protein-PII] modification enzyme</fullName>
    </alternativeName>
    <alternativeName>
        <fullName evidence="8">Bifunctional nitrogen sensor protein</fullName>
    </alternativeName>
    <domain>
        <recommendedName>
            <fullName evidence="8">[Protein-PII] uridylyltransferase</fullName>
            <shortName evidence="8">PII uridylyltransferase</shortName>
            <shortName evidence="8">UTase</shortName>
            <ecNumber evidence="8">2.7.7.59</ecNumber>
        </recommendedName>
    </domain>
    <domain>
        <recommendedName>
            <fullName evidence="8">[Protein-PII]-UMP uridylyl-removing enzyme</fullName>
            <shortName evidence="8">UR</shortName>
            <ecNumber evidence="8">3.1.4.-</ecNumber>
        </recommendedName>
    </domain>
</protein>
<dbReference type="Gene3D" id="1.10.3210.10">
    <property type="entry name" value="Hypothetical protein af1432"/>
    <property type="match status" value="1"/>
</dbReference>
<evidence type="ECO:0000313" key="11">
    <source>
        <dbReference type="EMBL" id="ASP39250.1"/>
    </source>
</evidence>
<evidence type="ECO:0000256" key="8">
    <source>
        <dbReference type="HAMAP-Rule" id="MF_00277"/>
    </source>
</evidence>
<sequence>MDTVSLVLPQVDVADLTLRLQEAVSPIPVVRNLLKQLQDDCHAYFRATLDADTLVHHRSGLIDNILHTLWQHLQLDCNHLALIAVGGYGRGELHPHSDIDLLLLARDEATINNNSEALQNFITLLWDLKLDIGHSVRTLDECIEEAGKDLTIITNMMESRPLAGDTSLHQSLRAATAPQQLWPAQDFFNAKWVEIQQRHKKHKSSEYNLEPNVKNSPGALRDIQTITWVTMRHFGTGTLTALQDKGFLTEFEFQRLSGSLTFLWRVRYALHMISAREEDRLLFDLQREVAELLGFEDDGNQLGVEQFMRQFYRNQLATMELCDLLLLHFNDDFMKSGQRTDVVPLNEHFVLCNGYLQLIDADLFKRQPEWLLKVFLLMARTSNAKGIHTTTIRALRDHRHLIDDDYRNNPDYNAVFMELMRNRERVVRELSRMLRYGILGAYIPEFGKIIGMMEHDLFHVYTVDDHSLRMARLLRHFRFSDVRERYPLASRLIHRVMKKEILYLTALLHDTGKSLEGDHTVNGGEIAARFCRQHNLRPTDSSMVTWLVSNHLLMSNASQRLDLNNPEDIHQFALEVGDQQHLDMLYLISVADIVSTNPKLWTPWRAEQMRELYRNTKRALRRGLGNPRNVEDVVAEIQHEAKTRLLQQGLAEERIDALWSNPGNDYFLREGVDNIIWQTLLLDQHNHSDRPLIAVRPTSEREFEGATQIFVLAKDQPNLFAVTTATLDQLNLNIQDARIMTSEQERNAVDTYIVLDENNQPITDLQRIEKIRSVLEDAISQPDQYSTIIQRRTPRALKQFQVDTQVTMSTDPATQRTTLEVVAADRPGLLAKVGAIFAEFGAEIQGAKILTEGERIHDIFYIVDHNGEPFSDAQRCEALRQAVMEGLDEQVEAQSAV</sequence>
<dbReference type="SUPFAM" id="SSF109604">
    <property type="entry name" value="HD-domain/PDEase-like"/>
    <property type="match status" value="1"/>
</dbReference>
<keyword evidence="2 8" id="KW-0548">Nucleotidyltransferase</keyword>
<comment type="domain">
    <text evidence="8">Has four distinct domains: an N-terminal nucleotidyltransferase (NT) domain responsible for UTase activity, a central HD domain that encodes UR activity, and two C-terminal ACT domains that seem to have a role in glutamine sensing.</text>
</comment>
<comment type="catalytic activity">
    <reaction evidence="8">
        <text>[protein-PII]-uridylyl-L-tyrosine + H2O = [protein-PII]-L-tyrosine + UMP + H(+)</text>
        <dbReference type="Rhea" id="RHEA:48600"/>
        <dbReference type="Rhea" id="RHEA-COMP:12147"/>
        <dbReference type="Rhea" id="RHEA-COMP:12148"/>
        <dbReference type="ChEBI" id="CHEBI:15377"/>
        <dbReference type="ChEBI" id="CHEBI:15378"/>
        <dbReference type="ChEBI" id="CHEBI:46858"/>
        <dbReference type="ChEBI" id="CHEBI:57865"/>
        <dbReference type="ChEBI" id="CHEBI:90602"/>
    </reaction>
</comment>
<dbReference type="Pfam" id="PF01966">
    <property type="entry name" value="HD"/>
    <property type="match status" value="1"/>
</dbReference>
<dbReference type="SUPFAM" id="SSF55021">
    <property type="entry name" value="ACT-like"/>
    <property type="match status" value="2"/>
</dbReference>
<feature type="domain" description="ACT" evidence="9">
    <location>
        <begin position="708"/>
        <end position="794"/>
    </location>
</feature>
<dbReference type="Gene3D" id="3.30.70.260">
    <property type="match status" value="1"/>
</dbReference>
<evidence type="ECO:0000313" key="12">
    <source>
        <dbReference type="Proteomes" id="UP000202440"/>
    </source>
</evidence>
<organism evidence="11 12">
    <name type="scientific">Bacterioplanes sanyensis</name>
    <dbReference type="NCBI Taxonomy" id="1249553"/>
    <lineage>
        <taxon>Bacteria</taxon>
        <taxon>Pseudomonadati</taxon>
        <taxon>Pseudomonadota</taxon>
        <taxon>Gammaproteobacteria</taxon>
        <taxon>Oceanospirillales</taxon>
        <taxon>Oceanospirillaceae</taxon>
        <taxon>Bacterioplanes</taxon>
    </lineage>
</organism>
<dbReference type="KEGG" id="bsan:CHH28_11440"/>
<dbReference type="Pfam" id="PF01842">
    <property type="entry name" value="ACT"/>
    <property type="match status" value="1"/>
</dbReference>
<dbReference type="InterPro" id="IPR003607">
    <property type="entry name" value="HD/PDEase_dom"/>
</dbReference>
<dbReference type="SUPFAM" id="SSF81593">
    <property type="entry name" value="Nucleotidyltransferase substrate binding subunit/domain"/>
    <property type="match status" value="1"/>
</dbReference>
<dbReference type="Proteomes" id="UP000202440">
    <property type="component" value="Chromosome"/>
</dbReference>
<dbReference type="EC" id="2.7.7.59" evidence="8"/>
<reference evidence="11 12" key="1">
    <citation type="submission" date="2017-07" db="EMBL/GenBank/DDBJ databases">
        <title>Annotated genome sequence of Bacterioplanes sanyensis isolated from Red Sea.</title>
        <authorList>
            <person name="Rehman Z.U."/>
        </authorList>
    </citation>
    <scope>NUCLEOTIDE SEQUENCE [LARGE SCALE GENOMIC DNA]</scope>
    <source>
        <strain evidence="11 12">NV9</strain>
    </source>
</reference>
<comment type="cofactor">
    <cofactor evidence="8">
        <name>Mg(2+)</name>
        <dbReference type="ChEBI" id="CHEBI:18420"/>
    </cofactor>
</comment>
<feature type="domain" description="ACT" evidence="9">
    <location>
        <begin position="818"/>
        <end position="897"/>
    </location>
</feature>
<dbReference type="InterPro" id="IPR002934">
    <property type="entry name" value="Polymerase_NTP_transf_dom"/>
</dbReference>
<comment type="function">
    <text evidence="8">Modifies, by uridylylation and deuridylylation, the PII regulatory proteins (GlnB and homologs), in response to the nitrogen status of the cell that GlnD senses through the glutamine level. Under low glutamine levels, catalyzes the conversion of the PII proteins and UTP to PII-UMP and PPi, while under higher glutamine levels, GlnD hydrolyzes PII-UMP to PII and UMP (deuridylylation). Thus, controls uridylylation state and activity of the PII proteins, and plays an important role in the regulation of nitrogen metabolism.</text>
</comment>
<keyword evidence="6 8" id="KW-0511">Multifunctional enzyme</keyword>
<dbReference type="PANTHER" id="PTHR47320">
    <property type="entry name" value="BIFUNCTIONAL URIDYLYLTRANSFERASE/URIDYLYL-REMOVING ENZYME"/>
    <property type="match status" value="1"/>
</dbReference>
<keyword evidence="1 8" id="KW-0808">Transferase</keyword>
<dbReference type="InterPro" id="IPR002912">
    <property type="entry name" value="ACT_dom"/>
</dbReference>
<dbReference type="PROSITE" id="PS51671">
    <property type="entry name" value="ACT"/>
    <property type="match status" value="2"/>
</dbReference>
<dbReference type="InterPro" id="IPR013546">
    <property type="entry name" value="PII_UdlTrfase/GS_AdlTrfase"/>
</dbReference>
<comment type="activity regulation">
    <text evidence="8">Uridylyltransferase (UTase) activity is inhibited by glutamine, while glutamine activates uridylyl-removing (UR) activity.</text>
</comment>
<comment type="caution">
    <text evidence="8">Lacks conserved residue(s) required for the propagation of feature annotation.</text>
</comment>
<proteinExistence type="inferred from homology"/>
<dbReference type="EMBL" id="CP022530">
    <property type="protein sequence ID" value="ASP39250.1"/>
    <property type="molecule type" value="Genomic_DNA"/>
</dbReference>
<dbReference type="GO" id="GO:0008081">
    <property type="term" value="F:phosphoric diester hydrolase activity"/>
    <property type="evidence" value="ECO:0007669"/>
    <property type="project" value="UniProtKB-UniRule"/>
</dbReference>
<dbReference type="HAMAP" id="MF_00277">
    <property type="entry name" value="PII_uridylyl_transf"/>
    <property type="match status" value="1"/>
</dbReference>
<dbReference type="PANTHER" id="PTHR47320:SF1">
    <property type="entry name" value="BIFUNCTIONAL URIDYLYLTRANSFERASE_URIDYLYL-REMOVING ENZYME"/>
    <property type="match status" value="1"/>
</dbReference>
<keyword evidence="12" id="KW-1185">Reference proteome</keyword>
<evidence type="ECO:0000259" key="9">
    <source>
        <dbReference type="PROSITE" id="PS51671"/>
    </source>
</evidence>
<evidence type="ECO:0000256" key="5">
    <source>
        <dbReference type="ARBA" id="ARBA00022842"/>
    </source>
</evidence>